<dbReference type="AlphaFoldDB" id="A0A9P8ALP7"/>
<dbReference type="GeneID" id="66101947"/>
<keyword evidence="1" id="KW-0812">Transmembrane</keyword>
<evidence type="ECO:0000313" key="2">
    <source>
        <dbReference type="EMBL" id="KAG7439866.1"/>
    </source>
</evidence>
<gene>
    <name evidence="2" type="ORF">BT62DRAFT_1081264</name>
</gene>
<dbReference type="EMBL" id="MU250581">
    <property type="protein sequence ID" value="KAG7439866.1"/>
    <property type="molecule type" value="Genomic_DNA"/>
</dbReference>
<evidence type="ECO:0000256" key="1">
    <source>
        <dbReference type="SAM" id="Phobius"/>
    </source>
</evidence>
<reference evidence="2" key="1">
    <citation type="submission" date="2020-11" db="EMBL/GenBank/DDBJ databases">
        <title>Adaptations for nitrogen fixation in a non-lichenized fungal sporocarp promotes dispersal by wood-feeding termites.</title>
        <authorList>
            <consortium name="DOE Joint Genome Institute"/>
            <person name="Koch R.A."/>
            <person name="Yoon G."/>
            <person name="Arayal U."/>
            <person name="Lail K."/>
            <person name="Amirebrahimi M."/>
            <person name="Labutti K."/>
            <person name="Lipzen A."/>
            <person name="Riley R."/>
            <person name="Barry K."/>
            <person name="Henrissat B."/>
            <person name="Grigoriev I.V."/>
            <person name="Herr J.R."/>
            <person name="Aime M.C."/>
        </authorList>
    </citation>
    <scope>NUCLEOTIDE SEQUENCE</scope>
    <source>
        <strain evidence="2">MCA 3950</strain>
    </source>
</reference>
<keyword evidence="1" id="KW-0472">Membrane</keyword>
<name>A0A9P8ALP7_9AGAR</name>
<protein>
    <submittedName>
        <fullName evidence="2">Uncharacterized protein</fullName>
    </submittedName>
</protein>
<accession>A0A9P8ALP7</accession>
<evidence type="ECO:0000313" key="3">
    <source>
        <dbReference type="Proteomes" id="UP000812287"/>
    </source>
</evidence>
<dbReference type="RefSeq" id="XP_043033366.1">
    <property type="nucleotide sequence ID" value="XM_043179653.1"/>
</dbReference>
<keyword evidence="3" id="KW-1185">Reference proteome</keyword>
<keyword evidence="1" id="KW-1133">Transmembrane helix</keyword>
<dbReference type="Proteomes" id="UP000812287">
    <property type="component" value="Unassembled WGS sequence"/>
</dbReference>
<comment type="caution">
    <text evidence="2">The sequence shown here is derived from an EMBL/GenBank/DDBJ whole genome shotgun (WGS) entry which is preliminary data.</text>
</comment>
<proteinExistence type="predicted"/>
<sequence>MYTARSFSAAALGLTIHWYFQGSENYPALFPMKRRLTTSKSTQHQTVTVHSETVDDFQTGRRGKKLLAPLFFDLLIMIIILSQFTAFDHHQPVAISDSNNRSPLLWPRGTTKNPALHIKRRSVIFDPDSVSGSKYCIRHLTRRKPAHMSLSHFYSYKGNRYRNYHEHRFYPAYISTASSNTNRPLLFHYGSEWLTTSIAPSFPGPTHQFLRSTCRKERHITLQLCSFPALHHSELILSAPALPKPNDTFHGRLPAPNGVRSDTNSLYCPNVS</sequence>
<feature type="non-terminal residue" evidence="2">
    <location>
        <position position="272"/>
    </location>
</feature>
<feature type="transmembrane region" description="Helical" evidence="1">
    <location>
        <begin position="66"/>
        <end position="87"/>
    </location>
</feature>
<organism evidence="2 3">
    <name type="scientific">Guyanagaster necrorhizus</name>
    <dbReference type="NCBI Taxonomy" id="856835"/>
    <lineage>
        <taxon>Eukaryota</taxon>
        <taxon>Fungi</taxon>
        <taxon>Dikarya</taxon>
        <taxon>Basidiomycota</taxon>
        <taxon>Agaricomycotina</taxon>
        <taxon>Agaricomycetes</taxon>
        <taxon>Agaricomycetidae</taxon>
        <taxon>Agaricales</taxon>
        <taxon>Marasmiineae</taxon>
        <taxon>Physalacriaceae</taxon>
        <taxon>Guyanagaster</taxon>
    </lineage>
</organism>